<organism evidence="1 2">
    <name type="scientific">Coptis chinensis</name>
    <dbReference type="NCBI Taxonomy" id="261450"/>
    <lineage>
        <taxon>Eukaryota</taxon>
        <taxon>Viridiplantae</taxon>
        <taxon>Streptophyta</taxon>
        <taxon>Embryophyta</taxon>
        <taxon>Tracheophyta</taxon>
        <taxon>Spermatophyta</taxon>
        <taxon>Magnoliopsida</taxon>
        <taxon>Ranunculales</taxon>
        <taxon>Ranunculaceae</taxon>
        <taxon>Coptidoideae</taxon>
        <taxon>Coptis</taxon>
    </lineage>
</organism>
<dbReference type="AlphaFoldDB" id="A0A835LEY0"/>
<sequence>MDLAGWCASRFAAATASLGVASAPPLRPLLLCVVIVAFTPLCACLPACCCRWSIVAWGLGHLRQTTHEHGLGLGQTRDAKGDNVYLSFWKGYVLLIVNVASQVFKIMKVEEGMTLDMKDWVVLFRDDTKLTVINLFGYGI</sequence>
<comment type="caution">
    <text evidence="1">The sequence shown here is derived from an EMBL/GenBank/DDBJ whole genome shotgun (WGS) entry which is preliminary data.</text>
</comment>
<evidence type="ECO:0000313" key="2">
    <source>
        <dbReference type="Proteomes" id="UP000631114"/>
    </source>
</evidence>
<accession>A0A835LEY0</accession>
<dbReference type="Proteomes" id="UP000631114">
    <property type="component" value="Unassembled WGS sequence"/>
</dbReference>
<gene>
    <name evidence="1" type="ORF">IFM89_029558</name>
</gene>
<dbReference type="EMBL" id="JADFTS010000009">
    <property type="protein sequence ID" value="KAF9589942.1"/>
    <property type="molecule type" value="Genomic_DNA"/>
</dbReference>
<evidence type="ECO:0000313" key="1">
    <source>
        <dbReference type="EMBL" id="KAF9589942.1"/>
    </source>
</evidence>
<proteinExistence type="predicted"/>
<name>A0A835LEY0_9MAGN</name>
<keyword evidence="2" id="KW-1185">Reference proteome</keyword>
<reference evidence="1 2" key="1">
    <citation type="submission" date="2020-10" db="EMBL/GenBank/DDBJ databases">
        <title>The Coptis chinensis genome and diversification of protoberbering-type alkaloids.</title>
        <authorList>
            <person name="Wang B."/>
            <person name="Shu S."/>
            <person name="Song C."/>
            <person name="Liu Y."/>
        </authorList>
    </citation>
    <scope>NUCLEOTIDE SEQUENCE [LARGE SCALE GENOMIC DNA]</scope>
    <source>
        <strain evidence="1">HL-2020</strain>
        <tissue evidence="1">Leaf</tissue>
    </source>
</reference>
<protein>
    <submittedName>
        <fullName evidence="1">Uncharacterized protein</fullName>
    </submittedName>
</protein>